<feature type="region of interest" description="Disordered" evidence="1">
    <location>
        <begin position="88"/>
        <end position="133"/>
    </location>
</feature>
<dbReference type="AlphaFoldDB" id="A0A8J2JWK9"/>
<dbReference type="EMBL" id="CAJVCH010138609">
    <property type="protein sequence ID" value="CAG7726674.1"/>
    <property type="molecule type" value="Genomic_DNA"/>
</dbReference>
<feature type="compositionally biased region" description="Basic and acidic residues" evidence="1">
    <location>
        <begin position="39"/>
        <end position="52"/>
    </location>
</feature>
<feature type="compositionally biased region" description="Polar residues" evidence="1">
    <location>
        <begin position="14"/>
        <end position="38"/>
    </location>
</feature>
<sequence length="319" mass="35918">MIQSDQFGHHDSDGSLNRKISCTSNTSAQNGNESFQKTQKSEIREGRQKPKTMENPPDIMILSTKKIRAKLAAEDNDLPSRIVGAIAGAVRQSRREPDAPDQPDQPDAPEYEEDVDSTATTLDSDSSTSNGYNTIADENVLSAMDIRGFQPEILNSFLTDASDVMELPNDQVDLCYSENFDPNEYLDWSCVFIEASRRSVLRTTRDLKYCYSKRQFFKELLELMIDTLDKTAKESIPVPQFVFFEDYGMPTKKCQRVRVPIEGLHLKRSCQTNSVLVCRRKNSSRVRVPLLNSSASCAARSTHLMQYLSSVVSNETPCC</sequence>
<protein>
    <submittedName>
        <fullName evidence="2">Uncharacterized protein</fullName>
    </submittedName>
</protein>
<feature type="compositionally biased region" description="Acidic residues" evidence="1">
    <location>
        <begin position="107"/>
        <end position="116"/>
    </location>
</feature>
<feature type="region of interest" description="Disordered" evidence="1">
    <location>
        <begin position="1"/>
        <end position="61"/>
    </location>
</feature>
<reference evidence="2" key="1">
    <citation type="submission" date="2021-06" db="EMBL/GenBank/DDBJ databases">
        <authorList>
            <person name="Hodson N. C."/>
            <person name="Mongue J. A."/>
            <person name="Jaron S. K."/>
        </authorList>
    </citation>
    <scope>NUCLEOTIDE SEQUENCE</scope>
</reference>
<feature type="compositionally biased region" description="Low complexity" evidence="1">
    <location>
        <begin position="117"/>
        <end position="129"/>
    </location>
</feature>
<organism evidence="2 3">
    <name type="scientific">Allacma fusca</name>
    <dbReference type="NCBI Taxonomy" id="39272"/>
    <lineage>
        <taxon>Eukaryota</taxon>
        <taxon>Metazoa</taxon>
        <taxon>Ecdysozoa</taxon>
        <taxon>Arthropoda</taxon>
        <taxon>Hexapoda</taxon>
        <taxon>Collembola</taxon>
        <taxon>Symphypleona</taxon>
        <taxon>Sminthuridae</taxon>
        <taxon>Allacma</taxon>
    </lineage>
</organism>
<comment type="caution">
    <text evidence="2">The sequence shown here is derived from an EMBL/GenBank/DDBJ whole genome shotgun (WGS) entry which is preliminary data.</text>
</comment>
<evidence type="ECO:0000313" key="2">
    <source>
        <dbReference type="EMBL" id="CAG7726674.1"/>
    </source>
</evidence>
<keyword evidence="3" id="KW-1185">Reference proteome</keyword>
<gene>
    <name evidence="2" type="ORF">AFUS01_LOCUS15570</name>
</gene>
<dbReference type="Proteomes" id="UP000708208">
    <property type="component" value="Unassembled WGS sequence"/>
</dbReference>
<evidence type="ECO:0000313" key="3">
    <source>
        <dbReference type="Proteomes" id="UP000708208"/>
    </source>
</evidence>
<evidence type="ECO:0000256" key="1">
    <source>
        <dbReference type="SAM" id="MobiDB-lite"/>
    </source>
</evidence>
<proteinExistence type="predicted"/>
<accession>A0A8J2JWK9</accession>
<name>A0A8J2JWK9_9HEXA</name>